<dbReference type="Gene3D" id="3.30.420.10">
    <property type="entry name" value="Ribonuclease H-like superfamily/Ribonuclease H"/>
    <property type="match status" value="1"/>
</dbReference>
<evidence type="ECO:0000313" key="1">
    <source>
        <dbReference type="EMBL" id="QBK87583.1"/>
    </source>
</evidence>
<protein>
    <submittedName>
        <fullName evidence="1">Ribonuclease HII</fullName>
    </submittedName>
</protein>
<accession>A0A481YWE1</accession>
<proteinExistence type="predicted"/>
<dbReference type="GO" id="GO:0003676">
    <property type="term" value="F:nucleic acid binding"/>
    <property type="evidence" value="ECO:0007669"/>
    <property type="project" value="InterPro"/>
</dbReference>
<gene>
    <name evidence="1" type="ORF">LCMAC201_04960</name>
</gene>
<dbReference type="InterPro" id="IPR036397">
    <property type="entry name" value="RNaseH_sf"/>
</dbReference>
<organism evidence="1">
    <name type="scientific">Marseillevirus LCMAC201</name>
    <dbReference type="NCBI Taxonomy" id="2506605"/>
    <lineage>
        <taxon>Viruses</taxon>
        <taxon>Varidnaviria</taxon>
        <taxon>Bamfordvirae</taxon>
        <taxon>Nucleocytoviricota</taxon>
        <taxon>Megaviricetes</taxon>
        <taxon>Pimascovirales</taxon>
        <taxon>Pimascovirales incertae sedis</taxon>
        <taxon>Marseilleviridae</taxon>
    </lineage>
</organism>
<dbReference type="InterPro" id="IPR012337">
    <property type="entry name" value="RNaseH-like_sf"/>
</dbReference>
<sequence>MLICGVDESGKGSVLGSLIVSAVIFDPDILIVAKVERDAIMAEIAPVSGYGDKKKQLLGFGTTIWRMVSFHLTRVIFGRLLTILKLALRAKSRTW</sequence>
<dbReference type="EMBL" id="MK500359">
    <property type="protein sequence ID" value="QBK87583.1"/>
    <property type="molecule type" value="Genomic_DNA"/>
</dbReference>
<reference evidence="1" key="1">
    <citation type="journal article" date="2019" name="MBio">
        <title>Virus Genomes from Deep Sea Sediments Expand the Ocean Megavirome and Support Independent Origins of Viral Gigantism.</title>
        <authorList>
            <person name="Backstrom D."/>
            <person name="Yutin N."/>
            <person name="Jorgensen S.L."/>
            <person name="Dharamshi J."/>
            <person name="Homa F."/>
            <person name="Zaremba-Niedwiedzka K."/>
            <person name="Spang A."/>
            <person name="Wolf Y.I."/>
            <person name="Koonin E.V."/>
            <person name="Ettema T.J."/>
        </authorList>
    </citation>
    <scope>NUCLEOTIDE SEQUENCE</scope>
</reference>
<name>A0A481YWE1_9VIRU</name>
<dbReference type="SUPFAM" id="SSF53098">
    <property type="entry name" value="Ribonuclease H-like"/>
    <property type="match status" value="1"/>
</dbReference>